<evidence type="ECO:0000256" key="1">
    <source>
        <dbReference type="ARBA" id="ARBA00001974"/>
    </source>
</evidence>
<dbReference type="GO" id="GO:0009055">
    <property type="term" value="F:electron transfer activity"/>
    <property type="evidence" value="ECO:0007669"/>
    <property type="project" value="InterPro"/>
</dbReference>
<dbReference type="CDD" id="cd01714">
    <property type="entry name" value="ETF_beta"/>
    <property type="match status" value="1"/>
</dbReference>
<evidence type="ECO:0000313" key="10">
    <source>
        <dbReference type="Proteomes" id="UP001224412"/>
    </source>
</evidence>
<name>A0AAP4BNH5_9CORY</name>
<dbReference type="Gene3D" id="3.40.50.620">
    <property type="entry name" value="HUPs"/>
    <property type="match status" value="1"/>
</dbReference>
<feature type="domain" description="Electron transfer flavoprotein alpha/beta-subunit N-terminal" evidence="8">
    <location>
        <begin position="31"/>
        <end position="218"/>
    </location>
</feature>
<comment type="function">
    <text evidence="7">The electron transfer flavoprotein serves as a specific electron acceptor for other dehydrogenases. It transfers the electrons to the main respiratory chain via ETF-ubiquinone oxidoreductase (ETF dehydrogenase).</text>
</comment>
<dbReference type="PANTHER" id="PTHR21294:SF8">
    <property type="entry name" value="ELECTRON TRANSFER FLAVOPROTEIN SUBUNIT BETA"/>
    <property type="match status" value="1"/>
</dbReference>
<evidence type="ECO:0000256" key="4">
    <source>
        <dbReference type="ARBA" id="ARBA00016797"/>
    </source>
</evidence>
<dbReference type="RefSeq" id="WP_272696817.1">
    <property type="nucleotide sequence ID" value="NZ_CP100362.1"/>
</dbReference>
<evidence type="ECO:0000313" key="9">
    <source>
        <dbReference type="EMBL" id="MDK4306214.1"/>
    </source>
</evidence>
<dbReference type="EMBL" id="JASNVH010000002">
    <property type="protein sequence ID" value="MDK4306214.1"/>
    <property type="molecule type" value="Genomic_DNA"/>
</dbReference>
<dbReference type="AlphaFoldDB" id="A0AAP4BNH5"/>
<comment type="subunit">
    <text evidence="3">Heterodimer of an alpha and a beta subunit.</text>
</comment>
<dbReference type="Pfam" id="PF01012">
    <property type="entry name" value="ETF"/>
    <property type="match status" value="1"/>
</dbReference>
<keyword evidence="6" id="KW-0249">Electron transport</keyword>
<evidence type="ECO:0000256" key="6">
    <source>
        <dbReference type="ARBA" id="ARBA00022982"/>
    </source>
</evidence>
<gene>
    <name evidence="9" type="ORF">QPX42_01395</name>
</gene>
<dbReference type="PANTHER" id="PTHR21294">
    <property type="entry name" value="ELECTRON TRANSFER FLAVOPROTEIN BETA-SUBUNIT"/>
    <property type="match status" value="1"/>
</dbReference>
<dbReference type="InterPro" id="IPR014730">
    <property type="entry name" value="ETF_a/b_N"/>
</dbReference>
<evidence type="ECO:0000259" key="8">
    <source>
        <dbReference type="SMART" id="SM00893"/>
    </source>
</evidence>
<dbReference type="GO" id="GO:0005829">
    <property type="term" value="C:cytosol"/>
    <property type="evidence" value="ECO:0007669"/>
    <property type="project" value="TreeGrafter"/>
</dbReference>
<dbReference type="PIRSF" id="PIRSF000090">
    <property type="entry name" value="Beta-ETF"/>
    <property type="match status" value="1"/>
</dbReference>
<keyword evidence="5" id="KW-0813">Transport</keyword>
<dbReference type="SMART" id="SM00893">
    <property type="entry name" value="ETF"/>
    <property type="match status" value="1"/>
</dbReference>
<comment type="similarity">
    <text evidence="2">Belongs to the ETF beta-subunit/FixA family.</text>
</comment>
<evidence type="ECO:0000256" key="3">
    <source>
        <dbReference type="ARBA" id="ARBA00011355"/>
    </source>
</evidence>
<dbReference type="SUPFAM" id="SSF52402">
    <property type="entry name" value="Adenine nucleotide alpha hydrolases-like"/>
    <property type="match status" value="1"/>
</dbReference>
<dbReference type="InterPro" id="IPR033948">
    <property type="entry name" value="ETF_beta_N"/>
</dbReference>
<comment type="cofactor">
    <cofactor evidence="1">
        <name>FAD</name>
        <dbReference type="ChEBI" id="CHEBI:57692"/>
    </cofactor>
</comment>
<sequence>MPTIVVLVKTVPDTWSTKTLRDDARLDRESVDVIIDEINEFSVEQALRVREEAVKQGSEYQVIALSMGPAHHEDALRKAIAMGVDDAVHITDEALAGSDVLGTAFALHSALETIDDVQLVIGGNYSSDGSTGTVPGLLAEFQEIPALTAVQSLSVDGDTVSAVREDNRGTWQLEAKLPALVTVTDKADSPRFPKFKGLRQAKKHEMKTVDIAGIGLDADMVGAANATTNVISHNQRPTRSAGVMIDSGSPEEQARKIADYLAENNLI</sequence>
<evidence type="ECO:0000256" key="5">
    <source>
        <dbReference type="ARBA" id="ARBA00022448"/>
    </source>
</evidence>
<reference evidence="9" key="1">
    <citation type="submission" date="2023-05" db="EMBL/GenBank/DDBJ databases">
        <title>Metabolic capabilities are highly conserved among human nasal-associated Corynebacterium species in pangenomic analyses.</title>
        <authorList>
            <person name="Tran T.H."/>
            <person name="Roberts A.Q."/>
            <person name="Escapa I.F."/>
            <person name="Gao W."/>
            <person name="Conlan S."/>
            <person name="Kong H."/>
            <person name="Segre J.A."/>
            <person name="Kelly M.S."/>
            <person name="Lemon K.P."/>
        </authorList>
    </citation>
    <scope>NUCLEOTIDE SEQUENCE</scope>
    <source>
        <strain evidence="9">KPL2773</strain>
    </source>
</reference>
<accession>A0AAP4BNH5</accession>
<dbReference type="Proteomes" id="UP001224412">
    <property type="component" value="Unassembled WGS sequence"/>
</dbReference>
<evidence type="ECO:0000256" key="2">
    <source>
        <dbReference type="ARBA" id="ARBA00007557"/>
    </source>
</evidence>
<dbReference type="InterPro" id="IPR012255">
    <property type="entry name" value="ETF_b"/>
</dbReference>
<organism evidence="9 10">
    <name type="scientific">Corynebacterium pseudodiphtheriticum</name>
    <dbReference type="NCBI Taxonomy" id="37637"/>
    <lineage>
        <taxon>Bacteria</taxon>
        <taxon>Bacillati</taxon>
        <taxon>Actinomycetota</taxon>
        <taxon>Actinomycetes</taxon>
        <taxon>Mycobacteriales</taxon>
        <taxon>Corynebacteriaceae</taxon>
        <taxon>Corynebacterium</taxon>
    </lineage>
</organism>
<proteinExistence type="inferred from homology"/>
<comment type="caution">
    <text evidence="9">The sequence shown here is derived from an EMBL/GenBank/DDBJ whole genome shotgun (WGS) entry which is preliminary data.</text>
</comment>
<dbReference type="InterPro" id="IPR014729">
    <property type="entry name" value="Rossmann-like_a/b/a_fold"/>
</dbReference>
<protein>
    <recommendedName>
        <fullName evidence="4">Electron transfer flavoprotein subunit beta</fullName>
    </recommendedName>
</protein>
<evidence type="ECO:0000256" key="7">
    <source>
        <dbReference type="ARBA" id="ARBA00025649"/>
    </source>
</evidence>